<evidence type="ECO:0000313" key="2">
    <source>
        <dbReference type="Proteomes" id="UP001418222"/>
    </source>
</evidence>
<comment type="caution">
    <text evidence="1">The sequence shown here is derived from an EMBL/GenBank/DDBJ whole genome shotgun (WGS) entry which is preliminary data.</text>
</comment>
<accession>A0AAP0FY59</accession>
<protein>
    <submittedName>
        <fullName evidence="1">Uncharacterized protein</fullName>
    </submittedName>
</protein>
<evidence type="ECO:0000313" key="1">
    <source>
        <dbReference type="EMBL" id="KAK8924008.1"/>
    </source>
</evidence>
<sequence length="95" mass="10599">MGDAFFVQIINPSSLAPDNRLQRLHTSLVTLWELAMPKILTLTSRRGLLKARLVTGVKLFLSKGKQVAHVLPMMSNLELKSIVDSTRKIEKAEAD</sequence>
<proteinExistence type="predicted"/>
<reference evidence="1 2" key="1">
    <citation type="journal article" date="2022" name="Nat. Plants">
        <title>Genomes of leafy and leafless Platanthera orchids illuminate the evolution of mycoheterotrophy.</title>
        <authorList>
            <person name="Li M.H."/>
            <person name="Liu K.W."/>
            <person name="Li Z."/>
            <person name="Lu H.C."/>
            <person name="Ye Q.L."/>
            <person name="Zhang D."/>
            <person name="Wang J.Y."/>
            <person name="Li Y.F."/>
            <person name="Zhong Z.M."/>
            <person name="Liu X."/>
            <person name="Yu X."/>
            <person name="Liu D.K."/>
            <person name="Tu X.D."/>
            <person name="Liu B."/>
            <person name="Hao Y."/>
            <person name="Liao X.Y."/>
            <person name="Jiang Y.T."/>
            <person name="Sun W.H."/>
            <person name="Chen J."/>
            <person name="Chen Y.Q."/>
            <person name="Ai Y."/>
            <person name="Zhai J.W."/>
            <person name="Wu S.S."/>
            <person name="Zhou Z."/>
            <person name="Hsiao Y.Y."/>
            <person name="Wu W.L."/>
            <person name="Chen Y.Y."/>
            <person name="Lin Y.F."/>
            <person name="Hsu J.L."/>
            <person name="Li C.Y."/>
            <person name="Wang Z.W."/>
            <person name="Zhao X."/>
            <person name="Zhong W.Y."/>
            <person name="Ma X.K."/>
            <person name="Ma L."/>
            <person name="Huang J."/>
            <person name="Chen G.Z."/>
            <person name="Huang M.Z."/>
            <person name="Huang L."/>
            <person name="Peng D.H."/>
            <person name="Luo Y.B."/>
            <person name="Zou S.Q."/>
            <person name="Chen S.P."/>
            <person name="Lan S."/>
            <person name="Tsai W.C."/>
            <person name="Van de Peer Y."/>
            <person name="Liu Z.J."/>
        </authorList>
    </citation>
    <scope>NUCLEOTIDE SEQUENCE [LARGE SCALE GENOMIC DNA]</scope>
    <source>
        <strain evidence="1">Lor287</strain>
    </source>
</reference>
<gene>
    <name evidence="1" type="ORF">KSP39_PZI019354</name>
</gene>
<keyword evidence="2" id="KW-1185">Reference proteome</keyword>
<dbReference type="EMBL" id="JBBWWQ010000017">
    <property type="protein sequence ID" value="KAK8924008.1"/>
    <property type="molecule type" value="Genomic_DNA"/>
</dbReference>
<dbReference type="AlphaFoldDB" id="A0AAP0FY59"/>
<name>A0AAP0FY59_9ASPA</name>
<organism evidence="1 2">
    <name type="scientific">Platanthera zijinensis</name>
    <dbReference type="NCBI Taxonomy" id="2320716"/>
    <lineage>
        <taxon>Eukaryota</taxon>
        <taxon>Viridiplantae</taxon>
        <taxon>Streptophyta</taxon>
        <taxon>Embryophyta</taxon>
        <taxon>Tracheophyta</taxon>
        <taxon>Spermatophyta</taxon>
        <taxon>Magnoliopsida</taxon>
        <taxon>Liliopsida</taxon>
        <taxon>Asparagales</taxon>
        <taxon>Orchidaceae</taxon>
        <taxon>Orchidoideae</taxon>
        <taxon>Orchideae</taxon>
        <taxon>Orchidinae</taxon>
        <taxon>Platanthera</taxon>
    </lineage>
</organism>
<dbReference type="Proteomes" id="UP001418222">
    <property type="component" value="Unassembled WGS sequence"/>
</dbReference>